<reference evidence="8 9" key="1">
    <citation type="submission" date="2017-10" db="EMBL/GenBank/DDBJ databases">
        <title>Comparative genomics in systemic dimorphic fungi from Ajellomycetaceae.</title>
        <authorList>
            <person name="Munoz J.F."/>
            <person name="Mcewen J.G."/>
            <person name="Clay O.K."/>
            <person name="Cuomo C.A."/>
        </authorList>
    </citation>
    <scope>NUCLEOTIDE SEQUENCE [LARGE SCALE GENOMIC DNA]</scope>
    <source>
        <strain evidence="8 9">UAMH5409</strain>
    </source>
</reference>
<dbReference type="GO" id="GO:0046872">
    <property type="term" value="F:metal ion binding"/>
    <property type="evidence" value="ECO:0007669"/>
    <property type="project" value="UniProtKB-KW"/>
</dbReference>
<dbReference type="CDD" id="cd08297">
    <property type="entry name" value="CAD3"/>
    <property type="match status" value="1"/>
</dbReference>
<dbReference type="SUPFAM" id="SSF50129">
    <property type="entry name" value="GroES-like"/>
    <property type="match status" value="1"/>
</dbReference>
<dbReference type="Proteomes" id="UP000223968">
    <property type="component" value="Unassembled WGS sequence"/>
</dbReference>
<comment type="cofactor">
    <cofactor evidence="1">
        <name>Zn(2+)</name>
        <dbReference type="ChEBI" id="CHEBI:29105"/>
    </cofactor>
</comment>
<dbReference type="InterPro" id="IPR011032">
    <property type="entry name" value="GroES-like_sf"/>
</dbReference>
<dbReference type="Gene3D" id="3.40.50.720">
    <property type="entry name" value="NAD(P)-binding Rossmann-like Domain"/>
    <property type="match status" value="1"/>
</dbReference>
<dbReference type="SMART" id="SM00829">
    <property type="entry name" value="PKS_ER"/>
    <property type="match status" value="1"/>
</dbReference>
<sequence>MASQAPELPFTMKAQELHAYNTPYILRDVPIPKIMSPYDLLIKIDAASYCHTDAVVTAGQKPGCPSKFPHVGCHEFAGTVIAKHAGAAPCARTFQPGDRVGVVGCAYHPCEECDECLSYGGPESDSDPPGYSVYCPHAGNLGITLDGGFQEYAVVDARQVAVIPTGMSAAEAAPLMCAGVTIYAALKKLGLERGQGIGIIGCGGGLGHLGLQFAVKMGLDVIGVDNADRPLQLARELNTGARIVDARSEEAADIAQGVNSTKGGKPRPSGERGLDAVIVLPESQRAFDYGVKLLRNHGKCMVISVPTEGFRFSAADVVLRDISIIGSLVGSNRVTKEMLEFAARHQVKSVSRSFPLTGLNDLVREYEKGLGGKLVIDMSLR</sequence>
<dbReference type="Gene3D" id="3.90.180.10">
    <property type="entry name" value="Medium-chain alcohol dehydrogenases, catalytic domain"/>
    <property type="match status" value="1"/>
</dbReference>
<dbReference type="InterPro" id="IPR013154">
    <property type="entry name" value="ADH-like_N"/>
</dbReference>
<protein>
    <recommendedName>
        <fullName evidence="7">Enoyl reductase (ER) domain-containing protein</fullName>
    </recommendedName>
</protein>
<evidence type="ECO:0000256" key="5">
    <source>
        <dbReference type="ARBA" id="ARBA00023002"/>
    </source>
</evidence>
<evidence type="ECO:0000256" key="2">
    <source>
        <dbReference type="ARBA" id="ARBA00008072"/>
    </source>
</evidence>
<evidence type="ECO:0000313" key="8">
    <source>
        <dbReference type="EMBL" id="PGG95260.1"/>
    </source>
</evidence>
<dbReference type="GO" id="GO:0004022">
    <property type="term" value="F:alcohol dehydrogenase (NAD+) activity"/>
    <property type="evidence" value="ECO:0007669"/>
    <property type="project" value="TreeGrafter"/>
</dbReference>
<evidence type="ECO:0000259" key="7">
    <source>
        <dbReference type="SMART" id="SM00829"/>
    </source>
</evidence>
<evidence type="ECO:0000256" key="4">
    <source>
        <dbReference type="ARBA" id="ARBA00022833"/>
    </source>
</evidence>
<comment type="similarity">
    <text evidence="2">Belongs to the zinc-containing alcohol dehydrogenase family.</text>
</comment>
<dbReference type="AlphaFoldDB" id="A0A2B7WFL0"/>
<evidence type="ECO:0000256" key="1">
    <source>
        <dbReference type="ARBA" id="ARBA00001947"/>
    </source>
</evidence>
<dbReference type="PANTHER" id="PTHR42940">
    <property type="entry name" value="ALCOHOL DEHYDROGENASE 1-RELATED"/>
    <property type="match status" value="1"/>
</dbReference>
<dbReference type="PANTHER" id="PTHR42940:SF8">
    <property type="entry name" value="VACUOLAR PROTEIN SORTING-ASSOCIATED PROTEIN 11"/>
    <property type="match status" value="1"/>
</dbReference>
<dbReference type="EMBL" id="PDNB01000370">
    <property type="protein sequence ID" value="PGG95260.1"/>
    <property type="molecule type" value="Genomic_DNA"/>
</dbReference>
<dbReference type="GO" id="GO:0005737">
    <property type="term" value="C:cytoplasm"/>
    <property type="evidence" value="ECO:0007669"/>
    <property type="project" value="TreeGrafter"/>
</dbReference>
<dbReference type="InterPro" id="IPR036291">
    <property type="entry name" value="NAD(P)-bd_dom_sf"/>
</dbReference>
<accession>A0A2B7WFL0</accession>
<keyword evidence="4" id="KW-0862">Zinc</keyword>
<feature type="domain" description="Enoyl reductase (ER)" evidence="7">
    <location>
        <begin position="18"/>
        <end position="376"/>
    </location>
</feature>
<dbReference type="SUPFAM" id="SSF51735">
    <property type="entry name" value="NAD(P)-binding Rossmann-fold domains"/>
    <property type="match status" value="1"/>
</dbReference>
<evidence type="ECO:0000256" key="6">
    <source>
        <dbReference type="ARBA" id="ARBA00023027"/>
    </source>
</evidence>
<evidence type="ECO:0000313" key="9">
    <source>
        <dbReference type="Proteomes" id="UP000223968"/>
    </source>
</evidence>
<gene>
    <name evidence="8" type="ORF">AJ79_10160</name>
</gene>
<keyword evidence="9" id="KW-1185">Reference proteome</keyword>
<proteinExistence type="inferred from homology"/>
<dbReference type="Pfam" id="PF08240">
    <property type="entry name" value="ADH_N"/>
    <property type="match status" value="1"/>
</dbReference>
<dbReference type="InterPro" id="IPR013149">
    <property type="entry name" value="ADH-like_C"/>
</dbReference>
<dbReference type="InterPro" id="IPR020843">
    <property type="entry name" value="ER"/>
</dbReference>
<name>A0A2B7WFL0_9EURO</name>
<keyword evidence="3" id="KW-0479">Metal-binding</keyword>
<organism evidence="8 9">
    <name type="scientific">Helicocarpus griseus UAMH5409</name>
    <dbReference type="NCBI Taxonomy" id="1447875"/>
    <lineage>
        <taxon>Eukaryota</taxon>
        <taxon>Fungi</taxon>
        <taxon>Dikarya</taxon>
        <taxon>Ascomycota</taxon>
        <taxon>Pezizomycotina</taxon>
        <taxon>Eurotiomycetes</taxon>
        <taxon>Eurotiomycetidae</taxon>
        <taxon>Onygenales</taxon>
        <taxon>Ajellomycetaceae</taxon>
        <taxon>Helicocarpus</taxon>
    </lineage>
</organism>
<dbReference type="FunFam" id="3.40.50.720:FF:000039">
    <property type="entry name" value="Alcohol dehydrogenase AdhP"/>
    <property type="match status" value="1"/>
</dbReference>
<dbReference type="Pfam" id="PF00107">
    <property type="entry name" value="ADH_zinc_N"/>
    <property type="match status" value="1"/>
</dbReference>
<keyword evidence="6" id="KW-0520">NAD</keyword>
<keyword evidence="5" id="KW-0560">Oxidoreductase</keyword>
<dbReference type="OrthoDB" id="256333at2759"/>
<comment type="caution">
    <text evidence="8">The sequence shown here is derived from an EMBL/GenBank/DDBJ whole genome shotgun (WGS) entry which is preliminary data.</text>
</comment>
<evidence type="ECO:0000256" key="3">
    <source>
        <dbReference type="ARBA" id="ARBA00022723"/>
    </source>
</evidence>
<dbReference type="STRING" id="1447875.A0A2B7WFL0"/>